<reference evidence="1 2" key="1">
    <citation type="submission" date="2019-09" db="EMBL/GenBank/DDBJ databases">
        <authorList>
            <person name="Cremers G."/>
        </authorList>
    </citation>
    <scope>NUCLEOTIDE SEQUENCE [LARGE SCALE GENOMIC DNA]</scope>
    <source>
        <strain evidence="1">4A</strain>
    </source>
</reference>
<name>A0A5E6MIM3_9BACT</name>
<keyword evidence="2" id="KW-1185">Reference proteome</keyword>
<dbReference type="Proteomes" id="UP000334923">
    <property type="component" value="Unassembled WGS sequence"/>
</dbReference>
<dbReference type="EMBL" id="CABFVA020000034">
    <property type="protein sequence ID" value="VVM05916.1"/>
    <property type="molecule type" value="Genomic_DNA"/>
</dbReference>
<evidence type="ECO:0000313" key="1">
    <source>
        <dbReference type="EMBL" id="VVM05916.1"/>
    </source>
</evidence>
<dbReference type="AlphaFoldDB" id="A0A5E6MIM3"/>
<protein>
    <submittedName>
        <fullName evidence="1">Uncharacterized protein</fullName>
    </submittedName>
</protein>
<accession>A0A5E6MIM3</accession>
<proteinExistence type="predicted"/>
<organism evidence="1 2">
    <name type="scientific">Methylacidimicrobium tartarophylax</name>
    <dbReference type="NCBI Taxonomy" id="1041768"/>
    <lineage>
        <taxon>Bacteria</taxon>
        <taxon>Pseudomonadati</taxon>
        <taxon>Verrucomicrobiota</taxon>
        <taxon>Methylacidimicrobium</taxon>
    </lineage>
</organism>
<dbReference type="RefSeq" id="WP_281289098.1">
    <property type="nucleotide sequence ID" value="NZ_CABFVA020000034.1"/>
</dbReference>
<gene>
    <name evidence="1" type="ORF">MAMT_00875</name>
</gene>
<evidence type="ECO:0000313" key="2">
    <source>
        <dbReference type="Proteomes" id="UP000334923"/>
    </source>
</evidence>
<sequence>MLEIPDLPIRPGPYARMGWEAVATLFDGLEQDLAEVTQRS</sequence>